<feature type="region of interest" description="Disordered" evidence="1">
    <location>
        <begin position="177"/>
        <end position="249"/>
    </location>
</feature>
<reference evidence="2 3" key="1">
    <citation type="submission" date="2020-02" db="EMBL/GenBank/DDBJ databases">
        <title>Draft genome sequence of Haematococcus lacustris strain NIES-144.</title>
        <authorList>
            <person name="Morimoto D."/>
            <person name="Nakagawa S."/>
            <person name="Yoshida T."/>
            <person name="Sawayama S."/>
        </authorList>
    </citation>
    <scope>NUCLEOTIDE SEQUENCE [LARGE SCALE GENOMIC DNA]</scope>
    <source>
        <strain evidence="2 3">NIES-144</strain>
    </source>
</reference>
<evidence type="ECO:0000313" key="3">
    <source>
        <dbReference type="Proteomes" id="UP000485058"/>
    </source>
</evidence>
<sequence length="509" mass="52580">CEVEALAPQGGLGHAASHLLPPWAHGMLCAAPPQFHEDMITIDGNLRIVDLLKHYRRRILMERVLKGESAKMEKYKPNAFDPDPTTNLGRTASMRSLALLKSSRTAPGPESTCAPALGIDEGPEEPDDEDASYGDLSAPTLYEQVLGGTTIARDLQHGSCLSFTSVEPGARLLAAQASKPATYSSDGRPLHLPDGPPASKPSKLQPADASECGNHRQTPSPSPPLTTSSSPEPALQTHAKHHTKITSADSAGVLSGSVFAQTGKRKAPWESNAVRSGLLDVSRDASATLSWSGGQGPGMLLPLPTKTAAATASAPTSGLNGFRRHVASDLASGEAPNPTPGISLPSLGTRATAGHVPARQSVEFTARATAVPAEPKAVTLPSLPMLPHARKEAGQVELHAVGGDVDAGITGNLKKQVGAIGSSIKVTVGSLFRSMAGGLGFKQTEGTGDAGYGPKRPGLAGLPPLQDAPHVSTEATEPPKRGVRHGPSNAMPPKGARKTGGVERSMGSM</sequence>
<dbReference type="Proteomes" id="UP000485058">
    <property type="component" value="Unassembled WGS sequence"/>
</dbReference>
<feature type="region of interest" description="Disordered" evidence="1">
    <location>
        <begin position="102"/>
        <end position="135"/>
    </location>
</feature>
<evidence type="ECO:0000313" key="2">
    <source>
        <dbReference type="EMBL" id="GFH32000.1"/>
    </source>
</evidence>
<proteinExistence type="predicted"/>
<feature type="compositionally biased region" description="Acidic residues" evidence="1">
    <location>
        <begin position="121"/>
        <end position="132"/>
    </location>
</feature>
<comment type="caution">
    <text evidence="2">The sequence shown here is derived from an EMBL/GenBank/DDBJ whole genome shotgun (WGS) entry which is preliminary data.</text>
</comment>
<gene>
    <name evidence="2" type="ORF">HaLaN_31145</name>
</gene>
<evidence type="ECO:0000256" key="1">
    <source>
        <dbReference type="SAM" id="MobiDB-lite"/>
    </source>
</evidence>
<accession>A0A6A0AGC6</accession>
<name>A0A6A0AGC6_HAELA</name>
<feature type="non-terminal residue" evidence="2">
    <location>
        <position position="509"/>
    </location>
</feature>
<organism evidence="2 3">
    <name type="scientific">Haematococcus lacustris</name>
    <name type="common">Green alga</name>
    <name type="synonym">Haematococcus pluvialis</name>
    <dbReference type="NCBI Taxonomy" id="44745"/>
    <lineage>
        <taxon>Eukaryota</taxon>
        <taxon>Viridiplantae</taxon>
        <taxon>Chlorophyta</taxon>
        <taxon>core chlorophytes</taxon>
        <taxon>Chlorophyceae</taxon>
        <taxon>CS clade</taxon>
        <taxon>Chlamydomonadales</taxon>
        <taxon>Haematococcaceae</taxon>
        <taxon>Haematococcus</taxon>
    </lineage>
</organism>
<protein>
    <submittedName>
        <fullName evidence="2">Uncharacterized protein</fullName>
    </submittedName>
</protein>
<feature type="non-terminal residue" evidence="2">
    <location>
        <position position="1"/>
    </location>
</feature>
<feature type="region of interest" description="Disordered" evidence="1">
    <location>
        <begin position="443"/>
        <end position="509"/>
    </location>
</feature>
<keyword evidence="3" id="KW-1185">Reference proteome</keyword>
<dbReference type="AlphaFoldDB" id="A0A6A0AGC6"/>
<dbReference type="EMBL" id="BLLF01006146">
    <property type="protein sequence ID" value="GFH32000.1"/>
    <property type="molecule type" value="Genomic_DNA"/>
</dbReference>